<keyword evidence="3" id="KW-1185">Reference proteome</keyword>
<dbReference type="InParanoid" id="A0A165JPH3"/>
<protein>
    <recommendedName>
        <fullName evidence="1">Thioredoxin-like fold domain-containing protein</fullName>
    </recommendedName>
</protein>
<dbReference type="STRING" id="1353952.A0A165JPH3"/>
<dbReference type="PANTHER" id="PTHR33875:SF2">
    <property type="entry name" value="ACR183CP"/>
    <property type="match status" value="1"/>
</dbReference>
<proteinExistence type="predicted"/>
<dbReference type="AlphaFoldDB" id="A0A165JPH3"/>
<dbReference type="PANTHER" id="PTHR33875">
    <property type="entry name" value="OS09G0542200 PROTEIN"/>
    <property type="match status" value="1"/>
</dbReference>
<dbReference type="Pfam" id="PF13462">
    <property type="entry name" value="Thioredoxin_4"/>
    <property type="match status" value="1"/>
</dbReference>
<evidence type="ECO:0000313" key="2">
    <source>
        <dbReference type="EMBL" id="KZT62108.1"/>
    </source>
</evidence>
<dbReference type="Proteomes" id="UP000076842">
    <property type="component" value="Unassembled WGS sequence"/>
</dbReference>
<dbReference type="OrthoDB" id="37297at2759"/>
<dbReference type="InterPro" id="IPR036249">
    <property type="entry name" value="Thioredoxin-like_sf"/>
</dbReference>
<feature type="domain" description="Thioredoxin-like fold" evidence="1">
    <location>
        <begin position="10"/>
        <end position="133"/>
    </location>
</feature>
<accession>A0A165JPH3</accession>
<dbReference type="InterPro" id="IPR012336">
    <property type="entry name" value="Thioredoxin-like_fold"/>
</dbReference>
<evidence type="ECO:0000259" key="1">
    <source>
        <dbReference type="Pfam" id="PF13462"/>
    </source>
</evidence>
<evidence type="ECO:0000313" key="3">
    <source>
        <dbReference type="Proteomes" id="UP000076842"/>
    </source>
</evidence>
<name>A0A165JPH3_9BASI</name>
<dbReference type="SUPFAM" id="SSF52833">
    <property type="entry name" value="Thioredoxin-like"/>
    <property type="match status" value="1"/>
</dbReference>
<gene>
    <name evidence="2" type="ORF">CALCODRAFT_479306</name>
</gene>
<organism evidence="2 3">
    <name type="scientific">Calocera cornea HHB12733</name>
    <dbReference type="NCBI Taxonomy" id="1353952"/>
    <lineage>
        <taxon>Eukaryota</taxon>
        <taxon>Fungi</taxon>
        <taxon>Dikarya</taxon>
        <taxon>Basidiomycota</taxon>
        <taxon>Agaricomycotina</taxon>
        <taxon>Dacrymycetes</taxon>
        <taxon>Dacrymycetales</taxon>
        <taxon>Dacrymycetaceae</taxon>
        <taxon>Calocera</taxon>
    </lineage>
</organism>
<dbReference type="Gene3D" id="3.40.30.10">
    <property type="entry name" value="Glutaredoxin"/>
    <property type="match status" value="1"/>
</dbReference>
<dbReference type="EMBL" id="KV423918">
    <property type="protein sequence ID" value="KZT62108.1"/>
    <property type="molecule type" value="Genomic_DNA"/>
</dbReference>
<reference evidence="2 3" key="1">
    <citation type="journal article" date="2016" name="Mol. Biol. Evol.">
        <title>Comparative Genomics of Early-Diverging Mushroom-Forming Fungi Provides Insights into the Origins of Lignocellulose Decay Capabilities.</title>
        <authorList>
            <person name="Nagy L.G."/>
            <person name="Riley R."/>
            <person name="Tritt A."/>
            <person name="Adam C."/>
            <person name="Daum C."/>
            <person name="Floudas D."/>
            <person name="Sun H."/>
            <person name="Yadav J.S."/>
            <person name="Pangilinan J."/>
            <person name="Larsson K.H."/>
            <person name="Matsuura K."/>
            <person name="Barry K."/>
            <person name="Labutti K."/>
            <person name="Kuo R."/>
            <person name="Ohm R.A."/>
            <person name="Bhattacharya S.S."/>
            <person name="Shirouzu T."/>
            <person name="Yoshinaga Y."/>
            <person name="Martin F.M."/>
            <person name="Grigoriev I.V."/>
            <person name="Hibbett D.S."/>
        </authorList>
    </citation>
    <scope>NUCLEOTIDE SEQUENCE [LARGE SCALE GENOMIC DNA]</scope>
    <source>
        <strain evidence="2 3">HHB12733</strain>
    </source>
</reference>
<sequence length="205" mass="23042">MALLPALKPFCIGDYGSPNTLELFIDYNCPYSNKLLHNGVDPVIKPFITQGGKYEGKIKLIFRLNPQPWHASTTFMHEGSVAVALAAPQYWYEFTLLLYKNQTRWFESQAAHLTPTQIRGQIGDLAESLIGPELGAKVKDLLTIPGDGNRTNKVTEEFKYNIKISRQNGIHVTPSACWNGLHVPSVSSSWGEKEWTEFFAENVKD</sequence>